<dbReference type="Pfam" id="PF09334">
    <property type="entry name" value="tRNA-synt_1g"/>
    <property type="match status" value="1"/>
</dbReference>
<dbReference type="NCBIfam" id="TIGR00398">
    <property type="entry name" value="metG"/>
    <property type="match status" value="1"/>
</dbReference>
<dbReference type="InterPro" id="IPR014758">
    <property type="entry name" value="Met-tRNA_synth"/>
</dbReference>
<feature type="domain" description="Methionyl/Leucyl tRNA synthetase" evidence="11">
    <location>
        <begin position="148"/>
        <end position="367"/>
    </location>
</feature>
<comment type="similarity">
    <text evidence="10">Belongs to the class-I aminoacyl-tRNA synthetase family.</text>
</comment>
<dbReference type="GO" id="GO:0005524">
    <property type="term" value="F:ATP binding"/>
    <property type="evidence" value="ECO:0007669"/>
    <property type="project" value="UniProtKB-KW"/>
</dbReference>
<dbReference type="EC" id="6.1.1.10" evidence="2"/>
<dbReference type="PRINTS" id="PR01041">
    <property type="entry name" value="TRNASYNTHMET"/>
</dbReference>
<dbReference type="GO" id="GO:0006431">
    <property type="term" value="P:methionyl-tRNA aminoacylation"/>
    <property type="evidence" value="ECO:0007669"/>
    <property type="project" value="InterPro"/>
</dbReference>
<dbReference type="PANTHER" id="PTHR43326">
    <property type="entry name" value="METHIONYL-TRNA SYNTHETASE"/>
    <property type="match status" value="1"/>
</dbReference>
<evidence type="ECO:0000256" key="9">
    <source>
        <dbReference type="ARBA" id="ARBA00030904"/>
    </source>
</evidence>
<accession>A0A554LX54</accession>
<dbReference type="InterPro" id="IPR014729">
    <property type="entry name" value="Rossmann-like_a/b/a_fold"/>
</dbReference>
<dbReference type="GO" id="GO:0004825">
    <property type="term" value="F:methionine-tRNA ligase activity"/>
    <property type="evidence" value="ECO:0007669"/>
    <property type="project" value="UniProtKB-EC"/>
</dbReference>
<dbReference type="SUPFAM" id="SSF52374">
    <property type="entry name" value="Nucleotidylyl transferase"/>
    <property type="match status" value="1"/>
</dbReference>
<evidence type="ECO:0000256" key="1">
    <source>
        <dbReference type="ARBA" id="ARBA00003314"/>
    </source>
</evidence>
<organism evidence="12 13">
    <name type="scientific">Candidatus Berkelbacteria bacterium Licking1014_2</name>
    <dbReference type="NCBI Taxonomy" id="2017146"/>
    <lineage>
        <taxon>Bacteria</taxon>
        <taxon>Candidatus Berkelbacteria</taxon>
    </lineage>
</organism>
<dbReference type="Proteomes" id="UP000318711">
    <property type="component" value="Unassembled WGS sequence"/>
</dbReference>
<evidence type="ECO:0000256" key="7">
    <source>
        <dbReference type="ARBA" id="ARBA00022917"/>
    </source>
</evidence>
<dbReference type="InterPro" id="IPR015413">
    <property type="entry name" value="Methionyl/Leucyl_tRNA_Synth"/>
</dbReference>
<reference evidence="12 13" key="1">
    <citation type="submission" date="2017-07" db="EMBL/GenBank/DDBJ databases">
        <title>Mechanisms for carbon and nitrogen cycling indicate functional differentiation within the Candidate Phyla Radiation.</title>
        <authorList>
            <person name="Danczak R.E."/>
            <person name="Johnston M.D."/>
            <person name="Kenah C."/>
            <person name="Slattery M."/>
            <person name="Wrighton K.C."/>
            <person name="Wilkins M.J."/>
        </authorList>
    </citation>
    <scope>NUCLEOTIDE SEQUENCE [LARGE SCALE GENOMIC DNA]</scope>
    <source>
        <strain evidence="12">Licking1014_2</strain>
    </source>
</reference>
<evidence type="ECO:0000256" key="5">
    <source>
        <dbReference type="ARBA" id="ARBA00022741"/>
    </source>
</evidence>
<evidence type="ECO:0000313" key="13">
    <source>
        <dbReference type="Proteomes" id="UP000318711"/>
    </source>
</evidence>
<dbReference type="SUPFAM" id="SSF47323">
    <property type="entry name" value="Anticodon-binding domain of a subclass of class I aminoacyl-tRNA synthetases"/>
    <property type="match status" value="1"/>
</dbReference>
<name>A0A554LX54_9BACT</name>
<dbReference type="PANTHER" id="PTHR43326:SF1">
    <property type="entry name" value="METHIONINE--TRNA LIGASE, MITOCHONDRIAL"/>
    <property type="match status" value="1"/>
</dbReference>
<evidence type="ECO:0000256" key="6">
    <source>
        <dbReference type="ARBA" id="ARBA00022840"/>
    </source>
</evidence>
<evidence type="ECO:0000256" key="8">
    <source>
        <dbReference type="ARBA" id="ARBA00023146"/>
    </source>
</evidence>
<dbReference type="Gene3D" id="1.10.730.10">
    <property type="entry name" value="Isoleucyl-tRNA Synthetase, Domain 1"/>
    <property type="match status" value="1"/>
</dbReference>
<keyword evidence="8 10" id="KW-0030">Aminoacyl-tRNA synthetase</keyword>
<dbReference type="Gene3D" id="3.40.50.620">
    <property type="entry name" value="HUPs"/>
    <property type="match status" value="1"/>
</dbReference>
<evidence type="ECO:0000313" key="12">
    <source>
        <dbReference type="EMBL" id="TSC97432.1"/>
    </source>
</evidence>
<keyword evidence="7 10" id="KW-0648">Protein biosynthesis</keyword>
<dbReference type="CDD" id="cd00814">
    <property type="entry name" value="MetRS_core"/>
    <property type="match status" value="1"/>
</dbReference>
<protein>
    <recommendedName>
        <fullName evidence="3">Methionine--tRNA ligase</fullName>
        <ecNumber evidence="2">6.1.1.10</ecNumber>
    </recommendedName>
    <alternativeName>
        <fullName evidence="9">Methionyl-tRNA synthetase</fullName>
    </alternativeName>
</protein>
<dbReference type="InterPro" id="IPR033911">
    <property type="entry name" value="MetRS_core"/>
</dbReference>
<dbReference type="InterPro" id="IPR009080">
    <property type="entry name" value="tRNAsynth_Ia_anticodon-bd"/>
</dbReference>
<evidence type="ECO:0000256" key="2">
    <source>
        <dbReference type="ARBA" id="ARBA00012838"/>
    </source>
</evidence>
<proteinExistence type="inferred from homology"/>
<dbReference type="EMBL" id="VMGL01000003">
    <property type="protein sequence ID" value="TSC97432.1"/>
    <property type="molecule type" value="Genomic_DNA"/>
</dbReference>
<dbReference type="Gene3D" id="2.170.220.10">
    <property type="match status" value="1"/>
</dbReference>
<evidence type="ECO:0000256" key="10">
    <source>
        <dbReference type="RuleBase" id="RU363039"/>
    </source>
</evidence>
<evidence type="ECO:0000259" key="11">
    <source>
        <dbReference type="Pfam" id="PF09334"/>
    </source>
</evidence>
<dbReference type="AlphaFoldDB" id="A0A554LX54"/>
<keyword evidence="6 10" id="KW-0067">ATP-binding</keyword>
<comment type="caution">
    <text evidence="12">The sequence shown here is derived from an EMBL/GenBank/DDBJ whole genome shotgun (WGS) entry which is preliminary data.</text>
</comment>
<comment type="function">
    <text evidence="1">Is required not only for elongation of protein synthesis but also for the initiation of all mRNA translation through initiator tRNA(fMet) aminoacylation.</text>
</comment>
<sequence>MKFITTSIVYTNADPHIGFAMELIQADVLARFWRQQKEKVLFSTGVDEHGMKIYRSTINLESQKSKVKSQNIGIVKKFVNEKTAKYQRLTKTLNISNDDFIRTTDKKRHWPAVGKIWRQLASQGDIYKKSYEGWYCSGCEAFLRPRDLVDNRCPNHQEPELIKEENYFFNLTKYLPAVIELIQSDKIKILPETRKAEILSLAEDSQDVSFSRPAEKLPWGIPVPDDPSQTIYVWCDALTNYLSVIGYGQNPAKFKRWWPADIHLIGKDILRFHALIWPAMLLAADLELPKQIFVHGFINFGGQRVSKSSGNVVDPFILVDKYGVDAVRYFLLREIPSDGDGDFSPSRLEQRYNGDLADDLGNLLLRLLTLGQRVKLRPGFKPVGAKAINIKKEISGFKLHLALQKIWLEISELNQEIERLKLWQLIKDKPAVGREKTGELLARLNQVAIALEPFLPATSAKLIHSLATGEKIVLFRKGNGS</sequence>
<keyword evidence="4 10" id="KW-0436">Ligase</keyword>
<evidence type="ECO:0000256" key="3">
    <source>
        <dbReference type="ARBA" id="ARBA00018753"/>
    </source>
</evidence>
<keyword evidence="5 10" id="KW-0547">Nucleotide-binding</keyword>
<evidence type="ECO:0000256" key="4">
    <source>
        <dbReference type="ARBA" id="ARBA00022598"/>
    </source>
</evidence>
<gene>
    <name evidence="12" type="ORF">CEN88_35</name>
</gene>
<dbReference type="InterPro" id="IPR023457">
    <property type="entry name" value="Met-tRNA_synth_2"/>
</dbReference>